<organism evidence="2">
    <name type="scientific">bioreactor metagenome</name>
    <dbReference type="NCBI Taxonomy" id="1076179"/>
    <lineage>
        <taxon>unclassified sequences</taxon>
        <taxon>metagenomes</taxon>
        <taxon>ecological metagenomes</taxon>
    </lineage>
</organism>
<proteinExistence type="predicted"/>
<evidence type="ECO:0000313" key="2">
    <source>
        <dbReference type="EMBL" id="MPN34372.1"/>
    </source>
</evidence>
<sequence length="92" mass="10106">MAGQSINKVYVKASIDSGDLCAGIVFLPKVAHTDGRNNSISQHPARKSVRISGMRESLPSHQKTRQGSDYRQSTSRKIIISSARYRGVVSDF</sequence>
<reference evidence="2" key="1">
    <citation type="submission" date="2019-08" db="EMBL/GenBank/DDBJ databases">
        <authorList>
            <person name="Kucharzyk K."/>
            <person name="Murdoch R.W."/>
            <person name="Higgins S."/>
            <person name="Loffler F."/>
        </authorList>
    </citation>
    <scope>NUCLEOTIDE SEQUENCE</scope>
</reference>
<evidence type="ECO:0000256" key="1">
    <source>
        <dbReference type="SAM" id="MobiDB-lite"/>
    </source>
</evidence>
<accession>A0A645H7M9</accession>
<dbReference type="AlphaFoldDB" id="A0A645H7M9"/>
<dbReference type="EMBL" id="VSSQ01087370">
    <property type="protein sequence ID" value="MPN34372.1"/>
    <property type="molecule type" value="Genomic_DNA"/>
</dbReference>
<protein>
    <submittedName>
        <fullName evidence="2">Uncharacterized protein</fullName>
    </submittedName>
</protein>
<gene>
    <name evidence="2" type="ORF">SDC9_181865</name>
</gene>
<feature type="compositionally biased region" description="Polar residues" evidence="1">
    <location>
        <begin position="59"/>
        <end position="73"/>
    </location>
</feature>
<comment type="caution">
    <text evidence="2">The sequence shown here is derived from an EMBL/GenBank/DDBJ whole genome shotgun (WGS) entry which is preliminary data.</text>
</comment>
<name>A0A645H7M9_9ZZZZ</name>
<feature type="region of interest" description="Disordered" evidence="1">
    <location>
        <begin position="34"/>
        <end position="73"/>
    </location>
</feature>